<dbReference type="GO" id="GO:0003677">
    <property type="term" value="F:DNA binding"/>
    <property type="evidence" value="ECO:0007669"/>
    <property type="project" value="UniProtKB-UniRule"/>
</dbReference>
<keyword evidence="4" id="KW-1133">Transmembrane helix</keyword>
<dbReference type="InterPro" id="IPR001867">
    <property type="entry name" value="OmpR/PhoB-type_DNA-bd"/>
</dbReference>
<dbReference type="EMBL" id="NKYI01000007">
    <property type="protein sequence ID" value="PIK93725.1"/>
    <property type="molecule type" value="Genomic_DNA"/>
</dbReference>
<organism evidence="6 7">
    <name type="scientific">Raoultella ornithinolytica</name>
    <name type="common">Klebsiella ornithinolytica</name>
    <dbReference type="NCBI Taxonomy" id="54291"/>
    <lineage>
        <taxon>Bacteria</taxon>
        <taxon>Pseudomonadati</taxon>
        <taxon>Pseudomonadota</taxon>
        <taxon>Gammaproteobacteria</taxon>
        <taxon>Enterobacterales</taxon>
        <taxon>Enterobacteriaceae</taxon>
        <taxon>Klebsiella/Raoultella group</taxon>
        <taxon>Raoultella</taxon>
    </lineage>
</organism>
<dbReference type="PROSITE" id="PS51755">
    <property type="entry name" value="OMPR_PHOB"/>
    <property type="match status" value="1"/>
</dbReference>
<dbReference type="InterPro" id="IPR016032">
    <property type="entry name" value="Sig_transdc_resp-reg_C-effctor"/>
</dbReference>
<dbReference type="RefSeq" id="WP_099842662.1">
    <property type="nucleotide sequence ID" value="NZ_NKYI01000007.1"/>
</dbReference>
<feature type="transmembrane region" description="Helical" evidence="4">
    <location>
        <begin position="185"/>
        <end position="205"/>
    </location>
</feature>
<evidence type="ECO:0000256" key="4">
    <source>
        <dbReference type="SAM" id="Phobius"/>
    </source>
</evidence>
<dbReference type="Proteomes" id="UP000229713">
    <property type="component" value="Unassembled WGS sequence"/>
</dbReference>
<feature type="region of interest" description="Disordered" evidence="3">
    <location>
        <begin position="126"/>
        <end position="149"/>
    </location>
</feature>
<evidence type="ECO:0000313" key="7">
    <source>
        <dbReference type="Proteomes" id="UP000229713"/>
    </source>
</evidence>
<evidence type="ECO:0000259" key="5">
    <source>
        <dbReference type="PROSITE" id="PS51755"/>
    </source>
</evidence>
<dbReference type="SMART" id="SM00862">
    <property type="entry name" value="Trans_reg_C"/>
    <property type="match status" value="1"/>
</dbReference>
<dbReference type="Pfam" id="PF00486">
    <property type="entry name" value="Trans_reg_C"/>
    <property type="match status" value="1"/>
</dbReference>
<name>A0A855F3V0_RAOOR</name>
<proteinExistence type="predicted"/>
<reference evidence="6 7" key="1">
    <citation type="submission" date="2017-07" db="EMBL/GenBank/DDBJ databases">
        <title>Raoultella ornithinolytica strain HH3 draft genome.</title>
        <authorList>
            <person name="Duceppe M.-O."/>
            <person name="Huang H."/>
            <person name="Phipps-Todd B."/>
        </authorList>
    </citation>
    <scope>NUCLEOTIDE SEQUENCE [LARGE SCALE GENOMIC DNA]</scope>
    <source>
        <strain evidence="6 7">HH3</strain>
    </source>
</reference>
<feature type="domain" description="OmpR/PhoB-type" evidence="5">
    <location>
        <begin position="2"/>
        <end position="106"/>
    </location>
</feature>
<evidence type="ECO:0000256" key="2">
    <source>
        <dbReference type="PROSITE-ProRule" id="PRU01091"/>
    </source>
</evidence>
<dbReference type="GO" id="GO:0000160">
    <property type="term" value="P:phosphorelay signal transduction system"/>
    <property type="evidence" value="ECO:0007669"/>
    <property type="project" value="InterPro"/>
</dbReference>
<sequence>MHRYYIINNIVEFHPTTRQLRNLINPTQMVVLNSPASRCLLLLIESSNTIVTQQEFMYNVWEKLGLVVSANTYYQNICLLRKGLKEVGFPADPITTIPRIGLTLARETQVQVIESADVLPIANVEESKTEEGARPVHHDAPDSADSDHIGSLRASEPVSGIVAAVPDIPAEQSLNKAGIRKFSKLFFLITALIFSILLADIKVILAQFQGSRYFENYMLAVNTNGCHFFLNKEIHNTDEKAAALTYGNQFKPDCKKFPWVYISRYAMLPRASVIRCNKPMTRPNYCISDYFIEDH</sequence>
<dbReference type="GO" id="GO:0006355">
    <property type="term" value="P:regulation of DNA-templated transcription"/>
    <property type="evidence" value="ECO:0007669"/>
    <property type="project" value="InterPro"/>
</dbReference>
<evidence type="ECO:0000256" key="3">
    <source>
        <dbReference type="SAM" id="MobiDB-lite"/>
    </source>
</evidence>
<keyword evidence="4" id="KW-0812">Transmembrane</keyword>
<protein>
    <submittedName>
        <fullName evidence="6">Transcriptional regulator</fullName>
    </submittedName>
</protein>
<dbReference type="InterPro" id="IPR036388">
    <property type="entry name" value="WH-like_DNA-bd_sf"/>
</dbReference>
<accession>A0A855F3V0</accession>
<dbReference type="AlphaFoldDB" id="A0A855F3V0"/>
<dbReference type="SUPFAM" id="SSF46894">
    <property type="entry name" value="C-terminal effector domain of the bipartite response regulators"/>
    <property type="match status" value="1"/>
</dbReference>
<evidence type="ECO:0000256" key="1">
    <source>
        <dbReference type="ARBA" id="ARBA00023125"/>
    </source>
</evidence>
<feature type="DNA-binding region" description="OmpR/PhoB-type" evidence="2">
    <location>
        <begin position="2"/>
        <end position="106"/>
    </location>
</feature>
<comment type="caution">
    <text evidence="6">The sequence shown here is derived from an EMBL/GenBank/DDBJ whole genome shotgun (WGS) entry which is preliminary data.</text>
</comment>
<dbReference type="Gene3D" id="1.10.10.10">
    <property type="entry name" value="Winged helix-like DNA-binding domain superfamily/Winged helix DNA-binding domain"/>
    <property type="match status" value="1"/>
</dbReference>
<keyword evidence="1 2" id="KW-0238">DNA-binding</keyword>
<evidence type="ECO:0000313" key="6">
    <source>
        <dbReference type="EMBL" id="PIK93725.1"/>
    </source>
</evidence>
<gene>
    <name evidence="6" type="ORF">CFY86_02305</name>
</gene>
<keyword evidence="4" id="KW-0472">Membrane</keyword>